<proteinExistence type="predicted"/>
<evidence type="ECO:0000313" key="1">
    <source>
        <dbReference type="EMBL" id="ETD28563.1"/>
    </source>
</evidence>
<dbReference type="EMBL" id="AZJH01000021">
    <property type="protein sequence ID" value="ETD28563.1"/>
    <property type="molecule type" value="Genomic_DNA"/>
</dbReference>
<dbReference type="Proteomes" id="UP000018727">
    <property type="component" value="Unassembled WGS sequence"/>
</dbReference>
<comment type="caution">
    <text evidence="1">The sequence shown here is derived from an EMBL/GenBank/DDBJ whole genome shotgun (WGS) entry which is preliminary data.</text>
</comment>
<dbReference type="AlphaFoldDB" id="V8CMI2"/>
<organism evidence="1 2">
    <name type="scientific">Prevotella nigrescens CC14M</name>
    <dbReference type="NCBI Taxonomy" id="1073366"/>
    <lineage>
        <taxon>Bacteria</taxon>
        <taxon>Pseudomonadati</taxon>
        <taxon>Bacteroidota</taxon>
        <taxon>Bacteroidia</taxon>
        <taxon>Bacteroidales</taxon>
        <taxon>Prevotellaceae</taxon>
        <taxon>Prevotella</taxon>
    </lineage>
</organism>
<protein>
    <submittedName>
        <fullName evidence="1">Uncharacterized protein</fullName>
    </submittedName>
</protein>
<dbReference type="PATRIC" id="fig|1073366.3.peg.1520"/>
<keyword evidence="2" id="KW-1185">Reference proteome</keyword>
<sequence>MKGVGRIIQIGFISMETKLIMAIRMATKLLKLMSSNSMGKRSLTKKFVSSMVKYLLFIITMTCCICCNSFRNAPTVKIRYSTEKDTLLKSFGTSYIDLKGDKIIHISKRTSCILQPLETSKKGETNYFRLKLNKDGNTAYQIDSILSVGEIQYNPGNTGIIFPITKHQNEGDFSTVGEIQYFNTDELLADCIEKNLENSEAVCFDNKGLFCLYMNADTLFAYNISTKEKKSIFSFDNPMMYSVELKLKNNILTLIYYPNFVEDFSDFHSAKVINFDYHE</sequence>
<name>V8CMI2_9BACT</name>
<evidence type="ECO:0000313" key="2">
    <source>
        <dbReference type="Proteomes" id="UP000018727"/>
    </source>
</evidence>
<accession>V8CMI2</accession>
<gene>
    <name evidence="1" type="ORF">HMPREF1173_01472</name>
</gene>
<dbReference type="HOGENOM" id="CLU_936448_0_0_10"/>
<reference evidence="1 2" key="1">
    <citation type="submission" date="2013-10" db="EMBL/GenBank/DDBJ databases">
        <title>The Genome Sequence of Prevotella nigrescens CC14M.</title>
        <authorList>
            <consortium name="The Broad Institute Genomics Platform"/>
            <person name="Earl A."/>
            <person name="Allen-Vercoe E."/>
            <person name="Daigneault M."/>
            <person name="Young S.K."/>
            <person name="Zeng Q."/>
            <person name="Gargeya S."/>
            <person name="Fitzgerald M."/>
            <person name="Abouelleil A."/>
            <person name="Alvarado L."/>
            <person name="Chapman S.B."/>
            <person name="Gainer-Dewar J."/>
            <person name="Goldberg J."/>
            <person name="Griggs A."/>
            <person name="Gujja S."/>
            <person name="Hansen M."/>
            <person name="Howarth C."/>
            <person name="Imamovic A."/>
            <person name="Ireland A."/>
            <person name="Larimer J."/>
            <person name="McCowan C."/>
            <person name="Murphy C."/>
            <person name="Pearson M."/>
            <person name="Poon T.W."/>
            <person name="Priest M."/>
            <person name="Roberts A."/>
            <person name="Saif S."/>
            <person name="Shea T."/>
            <person name="Sykes S."/>
            <person name="Wortman J."/>
            <person name="Nusbaum C."/>
            <person name="Birren B."/>
        </authorList>
    </citation>
    <scope>NUCLEOTIDE SEQUENCE [LARGE SCALE GENOMIC DNA]</scope>
    <source>
        <strain evidence="1 2">CC14M</strain>
    </source>
</reference>